<evidence type="ECO:0008006" key="4">
    <source>
        <dbReference type="Google" id="ProtNLM"/>
    </source>
</evidence>
<protein>
    <recommendedName>
        <fullName evidence="4">SxtJ</fullName>
    </recommendedName>
</protein>
<organism evidence="2 3">
    <name type="scientific">Rubinisphaera italica</name>
    <dbReference type="NCBI Taxonomy" id="2527969"/>
    <lineage>
        <taxon>Bacteria</taxon>
        <taxon>Pseudomonadati</taxon>
        <taxon>Planctomycetota</taxon>
        <taxon>Planctomycetia</taxon>
        <taxon>Planctomycetales</taxon>
        <taxon>Planctomycetaceae</taxon>
        <taxon>Rubinisphaera</taxon>
    </lineage>
</organism>
<dbReference type="EMBL" id="SJPG01000001">
    <property type="protein sequence ID" value="TWT63646.1"/>
    <property type="molecule type" value="Genomic_DNA"/>
</dbReference>
<reference evidence="2 3" key="1">
    <citation type="submission" date="2019-02" db="EMBL/GenBank/DDBJ databases">
        <title>Deep-cultivation of Planctomycetes and their phenomic and genomic characterization uncovers novel biology.</title>
        <authorList>
            <person name="Wiegand S."/>
            <person name="Jogler M."/>
            <person name="Boedeker C."/>
            <person name="Pinto D."/>
            <person name="Vollmers J."/>
            <person name="Rivas-Marin E."/>
            <person name="Kohn T."/>
            <person name="Peeters S.H."/>
            <person name="Heuer A."/>
            <person name="Rast P."/>
            <person name="Oberbeckmann S."/>
            <person name="Bunk B."/>
            <person name="Jeske O."/>
            <person name="Meyerdierks A."/>
            <person name="Storesund J.E."/>
            <person name="Kallscheuer N."/>
            <person name="Luecker S."/>
            <person name="Lage O.M."/>
            <person name="Pohl T."/>
            <person name="Merkel B.J."/>
            <person name="Hornburger P."/>
            <person name="Mueller R.-W."/>
            <person name="Bruemmer F."/>
            <person name="Labrenz M."/>
            <person name="Spormann A.M."/>
            <person name="Op Den Camp H."/>
            <person name="Overmann J."/>
            <person name="Amann R."/>
            <person name="Jetten M.S.M."/>
            <person name="Mascher T."/>
            <person name="Medema M.H."/>
            <person name="Devos D.P."/>
            <person name="Kaster A.-K."/>
            <person name="Ovreas L."/>
            <person name="Rohde M."/>
            <person name="Galperin M.Y."/>
            <person name="Jogler C."/>
        </authorList>
    </citation>
    <scope>NUCLEOTIDE SEQUENCE [LARGE SCALE GENOMIC DNA]</scope>
    <source>
        <strain evidence="2 3">Pan54</strain>
    </source>
</reference>
<dbReference type="OrthoDB" id="291659at2"/>
<gene>
    <name evidence="2" type="ORF">Pan54_44010</name>
</gene>
<proteinExistence type="predicted"/>
<keyword evidence="1" id="KW-1133">Transmembrane helix</keyword>
<dbReference type="Pfam" id="PF19588">
    <property type="entry name" value="SxtJ"/>
    <property type="match status" value="1"/>
</dbReference>
<feature type="transmembrane region" description="Helical" evidence="1">
    <location>
        <begin position="41"/>
        <end position="59"/>
    </location>
</feature>
<keyword evidence="1" id="KW-0812">Transmembrane</keyword>
<sequence length="138" mass="15887">MQLKETLKKTTPKDLQIFAVLQFIFVSLICFGLFRADFSALVMIGLILASLILGLTGVLKPKSISLIYRGWMLAVFPVGFLISHLLMGIVYFGVITPIGLYRRFRYPDPLQRKLDRETTSYWQPISKPESTESYFRQF</sequence>
<name>A0A5C5XKA0_9PLAN</name>
<keyword evidence="1" id="KW-0472">Membrane</keyword>
<feature type="transmembrane region" description="Helical" evidence="1">
    <location>
        <begin position="15"/>
        <end position="34"/>
    </location>
</feature>
<dbReference type="AlphaFoldDB" id="A0A5C5XKA0"/>
<accession>A0A5C5XKA0</accession>
<dbReference type="Proteomes" id="UP000316095">
    <property type="component" value="Unassembled WGS sequence"/>
</dbReference>
<evidence type="ECO:0000256" key="1">
    <source>
        <dbReference type="SAM" id="Phobius"/>
    </source>
</evidence>
<dbReference type="RefSeq" id="WP_146505394.1">
    <property type="nucleotide sequence ID" value="NZ_SJPG01000001.1"/>
</dbReference>
<feature type="transmembrane region" description="Helical" evidence="1">
    <location>
        <begin position="71"/>
        <end position="95"/>
    </location>
</feature>
<dbReference type="InterPro" id="IPR045781">
    <property type="entry name" value="SxtJ"/>
</dbReference>
<evidence type="ECO:0000313" key="2">
    <source>
        <dbReference type="EMBL" id="TWT63646.1"/>
    </source>
</evidence>
<evidence type="ECO:0000313" key="3">
    <source>
        <dbReference type="Proteomes" id="UP000316095"/>
    </source>
</evidence>
<keyword evidence="3" id="KW-1185">Reference proteome</keyword>
<comment type="caution">
    <text evidence="2">The sequence shown here is derived from an EMBL/GenBank/DDBJ whole genome shotgun (WGS) entry which is preliminary data.</text>
</comment>